<evidence type="ECO:0000256" key="6">
    <source>
        <dbReference type="ARBA" id="ARBA00022989"/>
    </source>
</evidence>
<organism evidence="10 11">
    <name type="scientific">Domibacillus aminovorans</name>
    <dbReference type="NCBI Taxonomy" id="29332"/>
    <lineage>
        <taxon>Bacteria</taxon>
        <taxon>Bacillati</taxon>
        <taxon>Bacillota</taxon>
        <taxon>Bacilli</taxon>
        <taxon>Bacillales</taxon>
        <taxon>Bacillaceae</taxon>
        <taxon>Domibacillus</taxon>
    </lineage>
</organism>
<dbReference type="GO" id="GO:0022857">
    <property type="term" value="F:transmembrane transporter activity"/>
    <property type="evidence" value="ECO:0007669"/>
    <property type="project" value="InterPro"/>
</dbReference>
<keyword evidence="6 8" id="KW-1133">Transmembrane helix</keyword>
<dbReference type="PRINTS" id="PR01036">
    <property type="entry name" value="TCRTETB"/>
</dbReference>
<evidence type="ECO:0000256" key="2">
    <source>
        <dbReference type="ARBA" id="ARBA00008537"/>
    </source>
</evidence>
<dbReference type="PROSITE" id="PS00217">
    <property type="entry name" value="SUGAR_TRANSPORT_2"/>
    <property type="match status" value="1"/>
</dbReference>
<dbReference type="OrthoDB" id="9816041at2"/>
<feature type="transmembrane region" description="Helical" evidence="8">
    <location>
        <begin position="144"/>
        <end position="162"/>
    </location>
</feature>
<dbReference type="GO" id="GO:0005886">
    <property type="term" value="C:plasma membrane"/>
    <property type="evidence" value="ECO:0007669"/>
    <property type="project" value="UniProtKB-SubCell"/>
</dbReference>
<dbReference type="Proteomes" id="UP000077271">
    <property type="component" value="Unassembled WGS sequence"/>
</dbReference>
<evidence type="ECO:0000256" key="3">
    <source>
        <dbReference type="ARBA" id="ARBA00022448"/>
    </source>
</evidence>
<feature type="transmembrane region" description="Helical" evidence="8">
    <location>
        <begin position="16"/>
        <end position="35"/>
    </location>
</feature>
<feature type="transmembrane region" description="Helical" evidence="8">
    <location>
        <begin position="368"/>
        <end position="387"/>
    </location>
</feature>
<comment type="caution">
    <text evidence="10">The sequence shown here is derived from an EMBL/GenBank/DDBJ whole genome shotgun (WGS) entry which is preliminary data.</text>
</comment>
<feature type="transmembrane region" description="Helical" evidence="8">
    <location>
        <begin position="206"/>
        <end position="226"/>
    </location>
</feature>
<dbReference type="AlphaFoldDB" id="A0A177KWU8"/>
<keyword evidence="7 8" id="KW-0472">Membrane</keyword>
<evidence type="ECO:0000256" key="4">
    <source>
        <dbReference type="ARBA" id="ARBA00022475"/>
    </source>
</evidence>
<dbReference type="InterPro" id="IPR011701">
    <property type="entry name" value="MFS"/>
</dbReference>
<evidence type="ECO:0000256" key="1">
    <source>
        <dbReference type="ARBA" id="ARBA00004651"/>
    </source>
</evidence>
<dbReference type="EMBL" id="LQWZ01000012">
    <property type="protein sequence ID" value="OAH57839.1"/>
    <property type="molecule type" value="Genomic_DNA"/>
</dbReference>
<evidence type="ECO:0000256" key="5">
    <source>
        <dbReference type="ARBA" id="ARBA00022692"/>
    </source>
</evidence>
<feature type="transmembrane region" description="Helical" evidence="8">
    <location>
        <begin position="55"/>
        <end position="78"/>
    </location>
</feature>
<feature type="transmembrane region" description="Helical" evidence="8">
    <location>
        <begin position="446"/>
        <end position="468"/>
    </location>
</feature>
<dbReference type="InterPro" id="IPR020846">
    <property type="entry name" value="MFS_dom"/>
</dbReference>
<dbReference type="InterPro" id="IPR036259">
    <property type="entry name" value="MFS_trans_sf"/>
</dbReference>
<dbReference type="PANTHER" id="PTHR42718">
    <property type="entry name" value="MAJOR FACILITATOR SUPERFAMILY MULTIDRUG TRANSPORTER MFSC"/>
    <property type="match status" value="1"/>
</dbReference>
<evidence type="ECO:0000256" key="7">
    <source>
        <dbReference type="ARBA" id="ARBA00023136"/>
    </source>
</evidence>
<dbReference type="Gene3D" id="1.20.1720.10">
    <property type="entry name" value="Multidrug resistance protein D"/>
    <property type="match status" value="1"/>
</dbReference>
<dbReference type="InterPro" id="IPR004638">
    <property type="entry name" value="EmrB-like"/>
</dbReference>
<feature type="transmembrane region" description="Helical" evidence="8">
    <location>
        <begin position="340"/>
        <end position="356"/>
    </location>
</feature>
<protein>
    <submittedName>
        <fullName evidence="10">Multidrug transporter</fullName>
    </submittedName>
</protein>
<comment type="subcellular location">
    <subcellularLocation>
        <location evidence="1">Cell membrane</location>
        <topology evidence="1">Multi-pass membrane protein</topology>
    </subcellularLocation>
</comment>
<feature type="transmembrane region" description="Helical" evidence="8">
    <location>
        <begin position="408"/>
        <end position="426"/>
    </location>
</feature>
<keyword evidence="5 8" id="KW-0812">Transmembrane</keyword>
<dbReference type="SUPFAM" id="SSF103473">
    <property type="entry name" value="MFS general substrate transporter"/>
    <property type="match status" value="1"/>
</dbReference>
<feature type="domain" description="Major facilitator superfamily (MFS) profile" evidence="9">
    <location>
        <begin position="19"/>
        <end position="473"/>
    </location>
</feature>
<dbReference type="Pfam" id="PF07690">
    <property type="entry name" value="MFS_1"/>
    <property type="match status" value="1"/>
</dbReference>
<comment type="similarity">
    <text evidence="2">Belongs to the major facilitator superfamily. EmrB family.</text>
</comment>
<keyword evidence="3" id="KW-0813">Transport</keyword>
<gene>
    <name evidence="10" type="ORF">AWH48_02165</name>
</gene>
<reference evidence="10 11" key="1">
    <citation type="submission" date="2016-01" db="EMBL/GenBank/DDBJ databases">
        <title>Investigation of taxonomic status of Bacillus aminovorans.</title>
        <authorList>
            <person name="Verma A."/>
            <person name="Pal Y."/>
            <person name="Krishnamurthi S."/>
        </authorList>
    </citation>
    <scope>NUCLEOTIDE SEQUENCE [LARGE SCALE GENOMIC DNA]</scope>
    <source>
        <strain evidence="10 11">DSM 4337</strain>
    </source>
</reference>
<dbReference type="PANTHER" id="PTHR42718:SF9">
    <property type="entry name" value="MAJOR FACILITATOR SUPERFAMILY MULTIDRUG TRANSPORTER MFSC"/>
    <property type="match status" value="1"/>
</dbReference>
<feature type="transmembrane region" description="Helical" evidence="8">
    <location>
        <begin position="312"/>
        <end position="333"/>
    </location>
</feature>
<feature type="transmembrane region" description="Helical" evidence="8">
    <location>
        <begin position="174"/>
        <end position="194"/>
    </location>
</feature>
<evidence type="ECO:0000256" key="8">
    <source>
        <dbReference type="SAM" id="Phobius"/>
    </source>
</evidence>
<dbReference type="Gene3D" id="1.20.1250.20">
    <property type="entry name" value="MFS general substrate transporter like domains"/>
    <property type="match status" value="1"/>
</dbReference>
<sequence length="483" mass="53547">MEMKSIAGLVPESRKYTFILTALVIGSFISIYQSVSLNVSLPGFMDIFDTDLTTVQWLMTGFTLATGLIAPLCGYLGNRFGTRELFLFSVAGLIISSLLCAFAWNIGSLIVFRVVQGVFCGVIQPVTLMIIYQMLPEHKRSMALGLWSASSVLGPALAPALAPTISGWLQSWNWPMIFLIMIPFGVIAWIFGWLSLEKRTDYQKSAFDGIGMIGIVFGSLALLVLFSNLYQWGILSGKSVICLIIGIFFLSHFIWRELRMKEPLLELRLFTNKTFVLSLITSLILISSLFTGIYFIPLYLLEVHQMTPTEVGVLLLPPALSMAVATTVSAKYYERVGPRPLILVGTLFLVIATWEFSRLTVDSTPGFVMLWMTFRYIGLGLSMTSTINAGMSAVPSNLSGDASSLINWARQVTGAMSIGIFTSFFYTRMDFYGSIDGLSPEIYVKGLNDVFILATILTCLSIPFSLLLNGRLGYKKRSEWAKR</sequence>
<feature type="transmembrane region" description="Helical" evidence="8">
    <location>
        <begin position="275"/>
        <end position="300"/>
    </location>
</feature>
<dbReference type="PROSITE" id="PS50850">
    <property type="entry name" value="MFS"/>
    <property type="match status" value="1"/>
</dbReference>
<evidence type="ECO:0000313" key="10">
    <source>
        <dbReference type="EMBL" id="OAH57839.1"/>
    </source>
</evidence>
<proteinExistence type="inferred from homology"/>
<keyword evidence="4" id="KW-1003">Cell membrane</keyword>
<evidence type="ECO:0000313" key="11">
    <source>
        <dbReference type="Proteomes" id="UP000077271"/>
    </source>
</evidence>
<dbReference type="InterPro" id="IPR005829">
    <property type="entry name" value="Sugar_transporter_CS"/>
</dbReference>
<evidence type="ECO:0000259" key="9">
    <source>
        <dbReference type="PROSITE" id="PS50850"/>
    </source>
</evidence>
<feature type="transmembrane region" description="Helical" evidence="8">
    <location>
        <begin position="85"/>
        <end position="104"/>
    </location>
</feature>
<feature type="transmembrane region" description="Helical" evidence="8">
    <location>
        <begin position="110"/>
        <end position="132"/>
    </location>
</feature>
<name>A0A177KWU8_9BACI</name>
<dbReference type="NCBIfam" id="TIGR00711">
    <property type="entry name" value="efflux_EmrB"/>
    <property type="match status" value="1"/>
</dbReference>
<feature type="transmembrane region" description="Helical" evidence="8">
    <location>
        <begin position="232"/>
        <end position="255"/>
    </location>
</feature>
<accession>A0A177KWU8</accession>